<evidence type="ECO:0000259" key="8">
    <source>
        <dbReference type="PROSITE" id="PS51372"/>
    </source>
</evidence>
<dbReference type="InterPro" id="IPR003593">
    <property type="entry name" value="AAA+_ATPase"/>
</dbReference>
<feature type="compositionally biased region" description="Basic and acidic residues" evidence="5">
    <location>
        <begin position="124"/>
        <end position="142"/>
    </location>
</feature>
<organism evidence="9 10">
    <name type="scientific">Clostridium uliginosum</name>
    <dbReference type="NCBI Taxonomy" id="119641"/>
    <lineage>
        <taxon>Bacteria</taxon>
        <taxon>Bacillati</taxon>
        <taxon>Bacillota</taxon>
        <taxon>Clostridia</taxon>
        <taxon>Eubacteriales</taxon>
        <taxon>Clostridiaceae</taxon>
        <taxon>Clostridium</taxon>
    </lineage>
</organism>
<dbReference type="AlphaFoldDB" id="A0A1I1QH24"/>
<feature type="domain" description="PTS EIIA type-4" evidence="7">
    <location>
        <begin position="638"/>
        <end position="765"/>
    </location>
</feature>
<accession>A0A1I1QH24</accession>
<dbReference type="InterPro" id="IPR036634">
    <property type="entry name" value="PRD_sf"/>
</dbReference>
<evidence type="ECO:0000256" key="4">
    <source>
        <dbReference type="SAM" id="Coils"/>
    </source>
</evidence>
<sequence>MYDNYNEEHKINRKDRVNQKLKQLTREIIFDNNNLSKKIGFEASYLAKELNISRNNVSKELNCILNEGKAVKILGKPVLYLDKEYLEATCGIIIEEPIIKKYDELKEIILKALDLDTVRPKDKVENKKKTNDENKSNEKKNLVYETGNSSSNKKNKDEDIFDNIIGSEDSLKTQIKQAKATILYPPNGLHTLLIGPTGVGKTTFAEVMYRYAIGVGRLKPNASYVIFNCADYAENSQLLLSHLFGHVKGAFTGADSEKKGLVDQANGGILFLDEVHRLPPEGQEMLFSLMDRGSYRRLGEAESTREATILFIAATTEDPEASILSTFLRRIPVTIKLPSLSKRSLKERMKLICQFLKNECVKIKAPLKVSKEVLKVLLLYKCPGNIGQLKNDIQLICANAFVEYITEDQEYVHVKLSQISQKFKEGLFTIEDKRQELMQCFNLNEFESITFDSSGEDLGDNLNGLLLYDEYNTEEDFYDLMLERAQKFYEGGFSVNQIRENISSQIQHRFNNIPSTEKSRNLMLDKEVLSKIVTPEIVDIIKDSFWETSDELGKSIDTKLIYSLALHMETLIERLRLGNISIYPNLEITYKQHKEEFAIAERIKIKLQEKFSIQIPNDEVAFITMFLYSVNTKKEHGNIQVLVIAHGNATATNMVDVAKTLLGYNCLHALDMPLEEKVEFTLNKATDIVKKINKGSGVLLLVDMGSLTTFSDVITEKTGILTKTIKMVSTPMVIEAGRKAMTPNVDMDMLIESVNSVSSLIGERVKLNNAPIKINYQNMNCREYVVDMLDDVLTFLNVKKASKTLNEILDKISLAYNQKIDDGMYIKFLFHCSCMIERVIRNEPLPYKKFSEIKNTKEELFNAIKDNFVLAEEVFGISIPDTELAYVVEMIDINFNVYSTNI</sequence>
<feature type="region of interest" description="Disordered" evidence="5">
    <location>
        <begin position="124"/>
        <end position="154"/>
    </location>
</feature>
<dbReference type="PANTHER" id="PTHR32071">
    <property type="entry name" value="TRANSCRIPTIONAL REGULATORY PROTEIN"/>
    <property type="match status" value="1"/>
</dbReference>
<dbReference type="Proteomes" id="UP000199263">
    <property type="component" value="Unassembled WGS sequence"/>
</dbReference>
<dbReference type="InterPro" id="IPR002078">
    <property type="entry name" value="Sigma_54_int"/>
</dbReference>
<keyword evidence="4" id="KW-0175">Coiled coil</keyword>
<dbReference type="PROSITE" id="PS51372">
    <property type="entry name" value="PRD_2"/>
    <property type="match status" value="2"/>
</dbReference>
<dbReference type="InterPro" id="IPR011608">
    <property type="entry name" value="PRD"/>
</dbReference>
<dbReference type="GO" id="GO:0006355">
    <property type="term" value="P:regulation of DNA-templated transcription"/>
    <property type="evidence" value="ECO:0007669"/>
    <property type="project" value="InterPro"/>
</dbReference>
<keyword evidence="10" id="KW-1185">Reference proteome</keyword>
<dbReference type="PROSITE" id="PS50045">
    <property type="entry name" value="SIGMA54_INTERACT_4"/>
    <property type="match status" value="1"/>
</dbReference>
<dbReference type="Pfam" id="PF00158">
    <property type="entry name" value="Sigma54_activat"/>
    <property type="match status" value="1"/>
</dbReference>
<keyword evidence="3" id="KW-0067">ATP-binding</keyword>
<evidence type="ECO:0000256" key="5">
    <source>
        <dbReference type="SAM" id="MobiDB-lite"/>
    </source>
</evidence>
<keyword evidence="1" id="KW-0808">Transferase</keyword>
<dbReference type="GO" id="GO:0009401">
    <property type="term" value="P:phosphoenolpyruvate-dependent sugar phosphotransferase system"/>
    <property type="evidence" value="ECO:0007669"/>
    <property type="project" value="InterPro"/>
</dbReference>
<dbReference type="SMART" id="SM00382">
    <property type="entry name" value="AAA"/>
    <property type="match status" value="1"/>
</dbReference>
<dbReference type="PANTHER" id="PTHR32071:SF90">
    <property type="entry name" value="TRANSCRIPTIONAL REGULATORY PROTEIN LEVR"/>
    <property type="match status" value="1"/>
</dbReference>
<dbReference type="Gene3D" id="3.40.50.300">
    <property type="entry name" value="P-loop containing nucleotide triphosphate hydrolases"/>
    <property type="match status" value="1"/>
</dbReference>
<dbReference type="GO" id="GO:0016740">
    <property type="term" value="F:transferase activity"/>
    <property type="evidence" value="ECO:0007669"/>
    <property type="project" value="UniProtKB-KW"/>
</dbReference>
<dbReference type="SUPFAM" id="SSF53062">
    <property type="entry name" value="PTS system fructose IIA component-like"/>
    <property type="match status" value="1"/>
</dbReference>
<dbReference type="InterPro" id="IPR027417">
    <property type="entry name" value="P-loop_NTPase"/>
</dbReference>
<dbReference type="GO" id="GO:0005524">
    <property type="term" value="F:ATP binding"/>
    <property type="evidence" value="ECO:0007669"/>
    <property type="project" value="UniProtKB-KW"/>
</dbReference>
<dbReference type="SUPFAM" id="SSF52540">
    <property type="entry name" value="P-loop containing nucleoside triphosphate hydrolases"/>
    <property type="match status" value="1"/>
</dbReference>
<dbReference type="GO" id="GO:0016020">
    <property type="term" value="C:membrane"/>
    <property type="evidence" value="ECO:0007669"/>
    <property type="project" value="InterPro"/>
</dbReference>
<name>A0A1I1QH24_9CLOT</name>
<evidence type="ECO:0000256" key="2">
    <source>
        <dbReference type="ARBA" id="ARBA00022741"/>
    </source>
</evidence>
<keyword evidence="2" id="KW-0547">Nucleotide-binding</keyword>
<dbReference type="GO" id="GO:0003677">
    <property type="term" value="F:DNA binding"/>
    <property type="evidence" value="ECO:0007669"/>
    <property type="project" value="UniProtKB-KW"/>
</dbReference>
<dbReference type="Pfam" id="PF03610">
    <property type="entry name" value="EIIA-man"/>
    <property type="match status" value="1"/>
</dbReference>
<feature type="domain" description="PRD" evidence="8">
    <location>
        <begin position="532"/>
        <end position="637"/>
    </location>
</feature>
<proteinExistence type="predicted"/>
<dbReference type="RefSeq" id="WP_090093119.1">
    <property type="nucleotide sequence ID" value="NZ_FOMG01000025.1"/>
</dbReference>
<dbReference type="SUPFAM" id="SSF63520">
    <property type="entry name" value="PTS-regulatory domain, PRD"/>
    <property type="match status" value="2"/>
</dbReference>
<dbReference type="Gene3D" id="3.40.50.510">
    <property type="entry name" value="Phosphotransferase system, mannose-type IIA component"/>
    <property type="match status" value="1"/>
</dbReference>
<dbReference type="InterPro" id="IPR025943">
    <property type="entry name" value="Sigma_54_int_dom_ATP-bd_2"/>
</dbReference>
<evidence type="ECO:0000259" key="6">
    <source>
        <dbReference type="PROSITE" id="PS50045"/>
    </source>
</evidence>
<evidence type="ECO:0000259" key="7">
    <source>
        <dbReference type="PROSITE" id="PS51096"/>
    </source>
</evidence>
<dbReference type="CDD" id="cd00009">
    <property type="entry name" value="AAA"/>
    <property type="match status" value="1"/>
</dbReference>
<evidence type="ECO:0000313" key="9">
    <source>
        <dbReference type="EMBL" id="SFD21464.1"/>
    </source>
</evidence>
<dbReference type="PROSITE" id="PS00676">
    <property type="entry name" value="SIGMA54_INTERACT_2"/>
    <property type="match status" value="1"/>
</dbReference>
<dbReference type="OrthoDB" id="9765164at2"/>
<dbReference type="EMBL" id="FOMG01000025">
    <property type="protein sequence ID" value="SFD21464.1"/>
    <property type="molecule type" value="Genomic_DNA"/>
</dbReference>
<dbReference type="PROSITE" id="PS51096">
    <property type="entry name" value="PTS_EIIA_TYPE_4"/>
    <property type="match status" value="1"/>
</dbReference>
<reference evidence="9 10" key="1">
    <citation type="submission" date="2016-10" db="EMBL/GenBank/DDBJ databases">
        <authorList>
            <person name="de Groot N.N."/>
        </authorList>
    </citation>
    <scope>NUCLEOTIDE SEQUENCE [LARGE SCALE GENOMIC DNA]</scope>
    <source>
        <strain evidence="9 10">DSM 12992</strain>
    </source>
</reference>
<evidence type="ECO:0000256" key="1">
    <source>
        <dbReference type="ARBA" id="ARBA00022679"/>
    </source>
</evidence>
<gene>
    <name evidence="9" type="ORF">SAMN05421842_12510</name>
</gene>
<keyword evidence="9" id="KW-0238">DNA-binding</keyword>
<dbReference type="STRING" id="119641.SAMN05421842_12510"/>
<feature type="domain" description="Sigma-54 factor interaction" evidence="6">
    <location>
        <begin position="164"/>
        <end position="398"/>
    </location>
</feature>
<protein>
    <submittedName>
        <fullName evidence="9">Transcriptional regulator containing an AAA-type ATPase domain and a DNA-binding domain</fullName>
    </submittedName>
</protein>
<dbReference type="InterPro" id="IPR036662">
    <property type="entry name" value="PTS_EIIA_man-typ_sf"/>
</dbReference>
<feature type="coiled-coil region" evidence="4">
    <location>
        <begin position="7"/>
        <end position="34"/>
    </location>
</feature>
<feature type="domain" description="PRD" evidence="8">
    <location>
        <begin position="796"/>
        <end position="901"/>
    </location>
</feature>
<evidence type="ECO:0000313" key="10">
    <source>
        <dbReference type="Proteomes" id="UP000199263"/>
    </source>
</evidence>
<evidence type="ECO:0000256" key="3">
    <source>
        <dbReference type="ARBA" id="ARBA00022840"/>
    </source>
</evidence>
<dbReference type="Pfam" id="PF00874">
    <property type="entry name" value="PRD"/>
    <property type="match status" value="2"/>
</dbReference>
<dbReference type="InterPro" id="IPR004701">
    <property type="entry name" value="PTS_EIIA_man-typ"/>
</dbReference>
<dbReference type="Gene3D" id="1.10.1790.10">
    <property type="entry name" value="PRD domain"/>
    <property type="match status" value="2"/>
</dbReference>